<evidence type="ECO:0000256" key="11">
    <source>
        <dbReference type="ARBA" id="ARBA00031088"/>
    </source>
</evidence>
<reference evidence="15" key="1">
    <citation type="submission" date="2008-06" db="EMBL/GenBank/DDBJ databases">
        <title>Complete sequence of Chlorobium phaeobacteroides BS1.</title>
        <authorList>
            <consortium name="US DOE Joint Genome Institute"/>
            <person name="Lucas S."/>
            <person name="Copeland A."/>
            <person name="Lapidus A."/>
            <person name="Glavina del Rio T."/>
            <person name="Dalin E."/>
            <person name="Tice H."/>
            <person name="Bruce D."/>
            <person name="Goodwin L."/>
            <person name="Pitluck S."/>
            <person name="Schmutz J."/>
            <person name="Larimer F."/>
            <person name="Land M."/>
            <person name="Hauser L."/>
            <person name="Kyrpides N."/>
            <person name="Ovchinnikova G."/>
            <person name="Li T."/>
            <person name="Liu Z."/>
            <person name="Zhao F."/>
            <person name="Overmann J."/>
            <person name="Bryant D.A."/>
            <person name="Richardson P."/>
        </authorList>
    </citation>
    <scope>NUCLEOTIDE SEQUENCE [LARGE SCALE GENOMIC DNA]</scope>
    <source>
        <strain evidence="15">BS1</strain>
    </source>
</reference>
<dbReference type="InterPro" id="IPR023267">
    <property type="entry name" value="RCMT"/>
</dbReference>
<evidence type="ECO:0000256" key="5">
    <source>
        <dbReference type="ARBA" id="ARBA00022552"/>
    </source>
</evidence>
<feature type="binding site" evidence="13">
    <location>
        <position position="324"/>
    </location>
    <ligand>
        <name>S-adenosyl-L-methionine</name>
        <dbReference type="ChEBI" id="CHEBI:59789"/>
    </ligand>
</feature>
<proteinExistence type="inferred from homology"/>
<keyword evidence="4" id="KW-0963">Cytoplasm</keyword>
<dbReference type="InterPro" id="IPR035926">
    <property type="entry name" value="NusB-like_sf"/>
</dbReference>
<dbReference type="PANTHER" id="PTHR22807:SF53">
    <property type="entry name" value="RIBOSOMAL RNA SMALL SUBUNIT METHYLTRANSFERASE B-RELATED"/>
    <property type="match status" value="1"/>
</dbReference>
<dbReference type="GO" id="GO:0006355">
    <property type="term" value="P:regulation of DNA-templated transcription"/>
    <property type="evidence" value="ECO:0007669"/>
    <property type="project" value="InterPro"/>
</dbReference>
<dbReference type="GO" id="GO:0003723">
    <property type="term" value="F:RNA binding"/>
    <property type="evidence" value="ECO:0007669"/>
    <property type="project" value="UniProtKB-UniRule"/>
</dbReference>
<dbReference type="Gene3D" id="1.10.940.10">
    <property type="entry name" value="NusB-like"/>
    <property type="match status" value="1"/>
</dbReference>
<evidence type="ECO:0000256" key="4">
    <source>
        <dbReference type="ARBA" id="ARBA00022490"/>
    </source>
</evidence>
<dbReference type="CDD" id="cd02440">
    <property type="entry name" value="AdoMet_MTases"/>
    <property type="match status" value="1"/>
</dbReference>
<dbReference type="PROSITE" id="PS51686">
    <property type="entry name" value="SAM_MT_RSMB_NOP"/>
    <property type="match status" value="1"/>
</dbReference>
<evidence type="ECO:0000256" key="12">
    <source>
        <dbReference type="ARBA" id="ARBA00047283"/>
    </source>
</evidence>
<dbReference type="InterPro" id="IPR004573">
    <property type="entry name" value="rRNA_ssu_MeTfrase_B"/>
</dbReference>
<dbReference type="SUPFAM" id="SSF48013">
    <property type="entry name" value="NusB-like"/>
    <property type="match status" value="1"/>
</dbReference>
<dbReference type="InterPro" id="IPR054728">
    <property type="entry name" value="RsmB-like_ferredoxin"/>
</dbReference>
<dbReference type="EMBL" id="CP001101">
    <property type="protein sequence ID" value="ACE03769.1"/>
    <property type="molecule type" value="Genomic_DNA"/>
</dbReference>
<evidence type="ECO:0000256" key="9">
    <source>
        <dbReference type="ARBA" id="ARBA00022884"/>
    </source>
</evidence>
<feature type="domain" description="SAM-dependent MTase RsmB/NOP-type" evidence="14">
    <location>
        <begin position="170"/>
        <end position="442"/>
    </location>
</feature>
<comment type="caution">
    <text evidence="13">Lacks conserved residue(s) required for the propagation of feature annotation.</text>
</comment>
<dbReference type="InterPro" id="IPR029063">
    <property type="entry name" value="SAM-dependent_MTases_sf"/>
</dbReference>
<dbReference type="PANTHER" id="PTHR22807">
    <property type="entry name" value="NOP2 YEAST -RELATED NOL1/NOP2/FMU SUN DOMAIN-CONTAINING"/>
    <property type="match status" value="1"/>
</dbReference>
<organism evidence="15">
    <name type="scientific">Chlorobium phaeobacteroides (strain BS1)</name>
    <dbReference type="NCBI Taxonomy" id="331678"/>
    <lineage>
        <taxon>Bacteria</taxon>
        <taxon>Pseudomonadati</taxon>
        <taxon>Chlorobiota</taxon>
        <taxon>Chlorobiia</taxon>
        <taxon>Chlorobiales</taxon>
        <taxon>Chlorobiaceae</taxon>
        <taxon>Chlorobium/Pelodictyon group</taxon>
        <taxon>Chlorobium</taxon>
    </lineage>
</organism>
<evidence type="ECO:0000256" key="10">
    <source>
        <dbReference type="ARBA" id="ARBA00030399"/>
    </source>
</evidence>
<dbReference type="AlphaFoldDB" id="B3ENZ2"/>
<dbReference type="PRINTS" id="PR02008">
    <property type="entry name" value="RCMTFAMILY"/>
</dbReference>
<evidence type="ECO:0000256" key="3">
    <source>
        <dbReference type="ARBA" id="ARBA00012140"/>
    </source>
</evidence>
<keyword evidence="7 13" id="KW-0808">Transferase</keyword>
<accession>B3ENZ2</accession>
<name>B3ENZ2_CHLPB</name>
<comment type="similarity">
    <text evidence="13">Belongs to the class I-like SAM-binding methyltransferase superfamily. RsmB/NOP family.</text>
</comment>
<feature type="binding site" evidence="13">
    <location>
        <begin position="257"/>
        <end position="263"/>
    </location>
    <ligand>
        <name>S-adenosyl-L-methionine</name>
        <dbReference type="ChEBI" id="CHEBI:59789"/>
    </ligand>
</feature>
<keyword evidence="6 13" id="KW-0489">Methyltransferase</keyword>
<dbReference type="GO" id="GO:0005737">
    <property type="term" value="C:cytoplasm"/>
    <property type="evidence" value="ECO:0007669"/>
    <property type="project" value="UniProtKB-SubCell"/>
</dbReference>
<dbReference type="STRING" id="331678.Cphamn1_0818"/>
<dbReference type="OrthoDB" id="9810297at2"/>
<gene>
    <name evidence="15" type="ordered locus">Cphamn1_0818</name>
</gene>
<dbReference type="eggNOG" id="COG0781">
    <property type="taxonomic scope" value="Bacteria"/>
</dbReference>
<feature type="active site" description="Nucleophile" evidence="13">
    <location>
        <position position="377"/>
    </location>
</feature>
<evidence type="ECO:0000256" key="7">
    <source>
        <dbReference type="ARBA" id="ARBA00022679"/>
    </source>
</evidence>
<dbReference type="Pfam" id="PF01189">
    <property type="entry name" value="Methyltr_RsmB-F"/>
    <property type="match status" value="1"/>
</dbReference>
<dbReference type="eggNOG" id="COG0144">
    <property type="taxonomic scope" value="Bacteria"/>
</dbReference>
<dbReference type="GO" id="GO:0008649">
    <property type="term" value="F:rRNA methyltransferase activity"/>
    <property type="evidence" value="ECO:0007669"/>
    <property type="project" value="InterPro"/>
</dbReference>
<protein>
    <recommendedName>
        <fullName evidence="3">16S rRNA (cytosine(967)-C(5))-methyltransferase</fullName>
        <ecNumber evidence="3">2.1.1.176</ecNumber>
    </recommendedName>
    <alternativeName>
        <fullName evidence="10">16S rRNA m5C967 methyltransferase</fullName>
    </alternativeName>
    <alternativeName>
        <fullName evidence="11">rRNA (cytosine-C(5)-)-methyltransferase RsmB</fullName>
    </alternativeName>
</protein>
<dbReference type="NCBIfam" id="NF011494">
    <property type="entry name" value="PRK14902.1"/>
    <property type="match status" value="1"/>
</dbReference>
<sequence>MKAREIALLTLQETDTQAKKSEQSLHRLLNRHKPDKNDRSLATELVNGVLRYRLRLDFIISLSYHHDLKKAAPVLRNILRLGAYQLLFLDKIPGWAAVDECVSLAVKYKGRHIAGIVNGVLRRIASEKGSLDEILKNEPLGRRLSLEYSHPEWLLQRWLKHYGEELTVAMLSSNNRAPLLSLRVNTLKTTPEIMGKALKDASVTFTKAAPEQFMLTHDFTACEPFIHLGLVTVQNPTQALPCLLLDPMPDETILDLCSAPGGKATFMAELMKNKGSILAVDRYRNKCEKVMRRAQALGISIIETIADNAETFQPDKQPSAILLDVPCTGTGVLGKKPDLRWRITPQQLDELTILQGKLLDHAAGLLNPGGVLVYATCSIEPEENQLQIDRFLERHPDFSRDHSPVPLPVMFSEMPSAPGAFITLPGNHEGYDGGFAQRLLKNNRRSG</sequence>
<evidence type="ECO:0000256" key="13">
    <source>
        <dbReference type="PROSITE-ProRule" id="PRU01023"/>
    </source>
</evidence>
<evidence type="ECO:0000256" key="8">
    <source>
        <dbReference type="ARBA" id="ARBA00022691"/>
    </source>
</evidence>
<evidence type="ECO:0000256" key="1">
    <source>
        <dbReference type="ARBA" id="ARBA00002724"/>
    </source>
</evidence>
<evidence type="ECO:0000256" key="6">
    <source>
        <dbReference type="ARBA" id="ARBA00022603"/>
    </source>
</evidence>
<keyword evidence="8 13" id="KW-0949">S-adenosyl-L-methionine</keyword>
<dbReference type="SUPFAM" id="SSF53335">
    <property type="entry name" value="S-adenosyl-L-methionine-dependent methyltransferases"/>
    <property type="match status" value="1"/>
</dbReference>
<dbReference type="InterPro" id="IPR049560">
    <property type="entry name" value="MeTrfase_RsmB-F_NOP2_cat"/>
</dbReference>
<comment type="catalytic activity">
    <reaction evidence="12">
        <text>cytidine(967) in 16S rRNA + S-adenosyl-L-methionine = 5-methylcytidine(967) in 16S rRNA + S-adenosyl-L-homocysteine + H(+)</text>
        <dbReference type="Rhea" id="RHEA:42748"/>
        <dbReference type="Rhea" id="RHEA-COMP:10219"/>
        <dbReference type="Rhea" id="RHEA-COMP:10220"/>
        <dbReference type="ChEBI" id="CHEBI:15378"/>
        <dbReference type="ChEBI" id="CHEBI:57856"/>
        <dbReference type="ChEBI" id="CHEBI:59789"/>
        <dbReference type="ChEBI" id="CHEBI:74483"/>
        <dbReference type="ChEBI" id="CHEBI:82748"/>
        <dbReference type="EC" id="2.1.1.176"/>
    </reaction>
</comment>
<feature type="binding site" evidence="13">
    <location>
        <position position="281"/>
    </location>
    <ligand>
        <name>S-adenosyl-L-methionine</name>
        <dbReference type="ChEBI" id="CHEBI:59789"/>
    </ligand>
</feature>
<dbReference type="NCBIfam" id="TIGR00563">
    <property type="entry name" value="rsmB"/>
    <property type="match status" value="1"/>
</dbReference>
<dbReference type="Pfam" id="PF22458">
    <property type="entry name" value="RsmF-B_ferredox"/>
    <property type="match status" value="1"/>
</dbReference>
<dbReference type="HOGENOM" id="CLU_005316_0_4_10"/>
<dbReference type="KEGG" id="cpb:Cphamn1_0818"/>
<dbReference type="InterPro" id="IPR001678">
    <property type="entry name" value="MeTrfase_RsmB-F_NOP2_dom"/>
</dbReference>
<evidence type="ECO:0000259" key="14">
    <source>
        <dbReference type="PROSITE" id="PS51686"/>
    </source>
</evidence>
<keyword evidence="9 13" id="KW-0694">RNA-binding</keyword>
<comment type="function">
    <text evidence="1">Specifically methylates the cytosine at position 967 (m5C967) of 16S rRNA.</text>
</comment>
<keyword evidence="5" id="KW-0698">rRNA processing</keyword>
<dbReference type="Gene3D" id="3.40.50.150">
    <property type="entry name" value="Vaccinia Virus protein VP39"/>
    <property type="match status" value="1"/>
</dbReference>
<comment type="subcellular location">
    <subcellularLocation>
        <location evidence="2">Cytoplasm</location>
    </subcellularLocation>
</comment>
<evidence type="ECO:0000256" key="2">
    <source>
        <dbReference type="ARBA" id="ARBA00004496"/>
    </source>
</evidence>
<dbReference type="InterPro" id="IPR006027">
    <property type="entry name" value="NusB_RsmB_TIM44"/>
</dbReference>
<evidence type="ECO:0000313" key="15">
    <source>
        <dbReference type="EMBL" id="ACE03769.1"/>
    </source>
</evidence>
<dbReference type="Pfam" id="PF01029">
    <property type="entry name" value="NusB"/>
    <property type="match status" value="1"/>
</dbReference>
<dbReference type="Gene3D" id="3.30.70.1170">
    <property type="entry name" value="Sun protein, domain 3"/>
    <property type="match status" value="1"/>
</dbReference>
<dbReference type="EC" id="2.1.1.176" evidence="3"/>